<evidence type="ECO:0000313" key="4">
    <source>
        <dbReference type="Proteomes" id="UP001172102"/>
    </source>
</evidence>
<name>A0AA40DIK5_9PEZI</name>
<feature type="compositionally biased region" description="Basic and acidic residues" evidence="1">
    <location>
        <begin position="223"/>
        <end position="237"/>
    </location>
</feature>
<keyword evidence="2" id="KW-0472">Membrane</keyword>
<sequence length="244" mass="27750">MTDHDRLLTGSRHMVNLDSKADGLHTARRPGGMEPASQSTDTATRTCTALGVRTAFYLQTVITVIGTFDGAELSRVLTVSSTDHIIGEFKVFSIVFMTAFYLLHIALDCYGIWFWYIGVKTTLTGWMRVLHIIVYNYRIISDGLEFLFILSVILALLLFLLIDPKSIPEIVRKPEKGRLGWIAWVADSNPWRCPGFIALLKCPFKIMSKMLDRWTKKQAQKKKQNDGETIEDQHEPEAETQVLR</sequence>
<feature type="region of interest" description="Disordered" evidence="1">
    <location>
        <begin position="218"/>
        <end position="244"/>
    </location>
</feature>
<organism evidence="3 4">
    <name type="scientific">Lasiosphaeris hirsuta</name>
    <dbReference type="NCBI Taxonomy" id="260670"/>
    <lineage>
        <taxon>Eukaryota</taxon>
        <taxon>Fungi</taxon>
        <taxon>Dikarya</taxon>
        <taxon>Ascomycota</taxon>
        <taxon>Pezizomycotina</taxon>
        <taxon>Sordariomycetes</taxon>
        <taxon>Sordariomycetidae</taxon>
        <taxon>Sordariales</taxon>
        <taxon>Lasiosphaeriaceae</taxon>
        <taxon>Lasiosphaeris</taxon>
    </lineage>
</organism>
<feature type="transmembrane region" description="Helical" evidence="2">
    <location>
        <begin position="144"/>
        <end position="162"/>
    </location>
</feature>
<evidence type="ECO:0000256" key="2">
    <source>
        <dbReference type="SAM" id="Phobius"/>
    </source>
</evidence>
<keyword evidence="2" id="KW-1133">Transmembrane helix</keyword>
<dbReference type="AlphaFoldDB" id="A0AA40DIK5"/>
<protein>
    <submittedName>
        <fullName evidence="3">Uncharacterized protein</fullName>
    </submittedName>
</protein>
<proteinExistence type="predicted"/>
<comment type="caution">
    <text evidence="3">The sequence shown here is derived from an EMBL/GenBank/DDBJ whole genome shotgun (WGS) entry which is preliminary data.</text>
</comment>
<keyword evidence="2" id="KW-0812">Transmembrane</keyword>
<reference evidence="3" key="1">
    <citation type="submission" date="2023-06" db="EMBL/GenBank/DDBJ databases">
        <title>Genome-scale phylogeny and comparative genomics of the fungal order Sordariales.</title>
        <authorList>
            <consortium name="Lawrence Berkeley National Laboratory"/>
            <person name="Hensen N."/>
            <person name="Bonometti L."/>
            <person name="Westerberg I."/>
            <person name="Brannstrom I.O."/>
            <person name="Guillou S."/>
            <person name="Cros-Aarteil S."/>
            <person name="Calhoun S."/>
            <person name="Haridas S."/>
            <person name="Kuo A."/>
            <person name="Mondo S."/>
            <person name="Pangilinan J."/>
            <person name="Riley R."/>
            <person name="Labutti K."/>
            <person name="Andreopoulos B."/>
            <person name="Lipzen A."/>
            <person name="Chen C."/>
            <person name="Yanf M."/>
            <person name="Daum C."/>
            <person name="Ng V."/>
            <person name="Clum A."/>
            <person name="Steindorff A."/>
            <person name="Ohm R."/>
            <person name="Martin F."/>
            <person name="Silar P."/>
            <person name="Natvig D."/>
            <person name="Lalanne C."/>
            <person name="Gautier V."/>
            <person name="Ament-Velasquez S.L."/>
            <person name="Kruys A."/>
            <person name="Hutchinson M.I."/>
            <person name="Powell A.J."/>
            <person name="Barry K."/>
            <person name="Miller A.N."/>
            <person name="Grigoriev I.V."/>
            <person name="Debuchy R."/>
            <person name="Gladieux P."/>
            <person name="Thoren M.H."/>
            <person name="Johannesson H."/>
        </authorList>
    </citation>
    <scope>NUCLEOTIDE SEQUENCE</scope>
    <source>
        <strain evidence="3">SMH4607-1</strain>
    </source>
</reference>
<dbReference type="EMBL" id="JAUKUA010000007">
    <property type="protein sequence ID" value="KAK0704525.1"/>
    <property type="molecule type" value="Genomic_DNA"/>
</dbReference>
<dbReference type="Proteomes" id="UP001172102">
    <property type="component" value="Unassembled WGS sequence"/>
</dbReference>
<evidence type="ECO:0000256" key="1">
    <source>
        <dbReference type="SAM" id="MobiDB-lite"/>
    </source>
</evidence>
<evidence type="ECO:0000313" key="3">
    <source>
        <dbReference type="EMBL" id="KAK0704525.1"/>
    </source>
</evidence>
<gene>
    <name evidence="3" type="ORF">B0H67DRAFT_648953</name>
</gene>
<keyword evidence="4" id="KW-1185">Reference proteome</keyword>
<accession>A0AA40DIK5</accession>